<evidence type="ECO:0000313" key="2">
    <source>
        <dbReference type="Proteomes" id="UP000271162"/>
    </source>
</evidence>
<dbReference type="Proteomes" id="UP000271162">
    <property type="component" value="Unassembled WGS sequence"/>
</dbReference>
<protein>
    <submittedName>
        <fullName evidence="1 3">Uncharacterized protein</fullName>
    </submittedName>
</protein>
<dbReference type="EMBL" id="UYSL01002404">
    <property type="protein sequence ID" value="VDL65820.1"/>
    <property type="molecule type" value="Genomic_DNA"/>
</dbReference>
<organism evidence="3">
    <name type="scientific">Nippostrongylus brasiliensis</name>
    <name type="common">Rat hookworm</name>
    <dbReference type="NCBI Taxonomy" id="27835"/>
    <lineage>
        <taxon>Eukaryota</taxon>
        <taxon>Metazoa</taxon>
        <taxon>Ecdysozoa</taxon>
        <taxon>Nematoda</taxon>
        <taxon>Chromadorea</taxon>
        <taxon>Rhabditida</taxon>
        <taxon>Rhabditina</taxon>
        <taxon>Rhabditomorpha</taxon>
        <taxon>Strongyloidea</taxon>
        <taxon>Heligmosomidae</taxon>
        <taxon>Nippostrongylus</taxon>
    </lineage>
</organism>
<evidence type="ECO:0000313" key="3">
    <source>
        <dbReference type="WBParaSite" id="NBR_0000223001-mRNA-1"/>
    </source>
</evidence>
<keyword evidence="2" id="KW-1185">Reference proteome</keyword>
<reference evidence="3" key="1">
    <citation type="submission" date="2017-02" db="UniProtKB">
        <authorList>
            <consortium name="WormBaseParasite"/>
        </authorList>
    </citation>
    <scope>IDENTIFICATION</scope>
</reference>
<accession>A0A0N4XI78</accession>
<name>A0A0N4XI78_NIPBR</name>
<reference evidence="1 2" key="2">
    <citation type="submission" date="2018-11" db="EMBL/GenBank/DDBJ databases">
        <authorList>
            <consortium name="Pathogen Informatics"/>
        </authorList>
    </citation>
    <scope>NUCLEOTIDE SEQUENCE [LARGE SCALE GENOMIC DNA]</scope>
</reference>
<proteinExistence type="predicted"/>
<sequence>METPDEASSLLSASESQSATSIIVPEEVVLLDAVDPIVLSWKKLTRREPLSSRQRALYSGSSPSRDVIEDHNVTANNGRVLLSDVSGLAQPGELLALMGAR</sequence>
<dbReference type="WBParaSite" id="NBR_0000223001-mRNA-1">
    <property type="protein sequence ID" value="NBR_0000223001-mRNA-1"/>
    <property type="gene ID" value="NBR_0000223001"/>
</dbReference>
<gene>
    <name evidence="1" type="ORF">NBR_LOCUS2231</name>
</gene>
<dbReference type="AlphaFoldDB" id="A0A0N4XI78"/>
<evidence type="ECO:0000313" key="1">
    <source>
        <dbReference type="EMBL" id="VDL65820.1"/>
    </source>
</evidence>